<evidence type="ECO:0000313" key="2">
    <source>
        <dbReference type="EMBL" id="CAD9340577.1"/>
    </source>
</evidence>
<evidence type="ECO:0000256" key="1">
    <source>
        <dbReference type="SAM" id="Phobius"/>
    </source>
</evidence>
<dbReference type="EMBL" id="HBGN01025506">
    <property type="protein sequence ID" value="CAD9340577.1"/>
    <property type="molecule type" value="Transcribed_RNA"/>
</dbReference>
<dbReference type="AlphaFoldDB" id="A0A7S2EJH3"/>
<organism evidence="2">
    <name type="scientific">Ditylum brightwellii</name>
    <dbReference type="NCBI Taxonomy" id="49249"/>
    <lineage>
        <taxon>Eukaryota</taxon>
        <taxon>Sar</taxon>
        <taxon>Stramenopiles</taxon>
        <taxon>Ochrophyta</taxon>
        <taxon>Bacillariophyta</taxon>
        <taxon>Mediophyceae</taxon>
        <taxon>Lithodesmiophycidae</taxon>
        <taxon>Lithodesmiales</taxon>
        <taxon>Lithodesmiaceae</taxon>
        <taxon>Ditylum</taxon>
    </lineage>
</organism>
<evidence type="ECO:0008006" key="3">
    <source>
        <dbReference type="Google" id="ProtNLM"/>
    </source>
</evidence>
<keyword evidence="1" id="KW-0472">Membrane</keyword>
<accession>A0A7S2EJH3</accession>
<feature type="transmembrane region" description="Helical" evidence="1">
    <location>
        <begin position="142"/>
        <end position="164"/>
    </location>
</feature>
<keyword evidence="1" id="KW-0812">Transmembrane</keyword>
<feature type="transmembrane region" description="Helical" evidence="1">
    <location>
        <begin position="185"/>
        <end position="206"/>
    </location>
</feature>
<proteinExistence type="predicted"/>
<sequence>MTSKIGNNSSLPLSLADDNDDDTITTVEMLNNDLSAPLLPSTEQENQERLEQDRQGYFTITKAGNLSCLIGTIASIIAVTSCRFVRLQWTGSYDLVISQIGFYRYYKETTGQCYSFDTELSHPTSGTDINETFFPDARMVRFFGIVASALGGLTCSFILFSALCSETSSRQQRNNSNYTSIRHSYSKISAAQFLACIFQGLTFHFFHQKHGSDETMFCNDLHSKCFISSGSVSAMIAMVFYFVSGVIFAQQCYNKALRRRR</sequence>
<name>A0A7S2EJH3_9STRA</name>
<keyword evidence="1" id="KW-1133">Transmembrane helix</keyword>
<reference evidence="2" key="1">
    <citation type="submission" date="2021-01" db="EMBL/GenBank/DDBJ databases">
        <authorList>
            <person name="Corre E."/>
            <person name="Pelletier E."/>
            <person name="Niang G."/>
            <person name="Scheremetjew M."/>
            <person name="Finn R."/>
            <person name="Kale V."/>
            <person name="Holt S."/>
            <person name="Cochrane G."/>
            <person name="Meng A."/>
            <person name="Brown T."/>
            <person name="Cohen L."/>
        </authorList>
    </citation>
    <scope>NUCLEOTIDE SEQUENCE</scope>
    <source>
        <strain evidence="2">Pop2</strain>
    </source>
</reference>
<protein>
    <recommendedName>
        <fullName evidence="3">MARVEL domain-containing protein</fullName>
    </recommendedName>
</protein>
<gene>
    <name evidence="2" type="ORF">DBRI1063_LOCUS16338</name>
</gene>
<feature type="transmembrane region" description="Helical" evidence="1">
    <location>
        <begin position="226"/>
        <end position="249"/>
    </location>
</feature>